<evidence type="ECO:0000313" key="2">
    <source>
        <dbReference type="EMBL" id="OIR20391.1"/>
    </source>
</evidence>
<protein>
    <submittedName>
        <fullName evidence="2">Uncharacterized protein</fullName>
    </submittedName>
</protein>
<name>A0A1J5THG7_9ARCH</name>
<sequence length="484" mass="54808">MLRCYHLDVTWASRILTTAFLFLVLCSQNSSAEDVHYDNLSISYEESLVHIDDQIFLKDSIELYGNLSLYNCTVWMDKPEDGWSEIRIHTNATLTMVNSSIRPTEELENYILTEIGLGSAYGFAVGADTIPSTDTWARLDISNSDFFMTHIRLKHANATIENSTFHGYHHNNTTAIPDGLWSENSFLDIQNSSFIDYDQGFKSVGYLANHYNVTCSDCIFLMSQEWWTNNISLLDQNDLQINYSKLVKYLDSSISCYNSGICSNLTGWFWVPEYFILSDGESIEYQNTTLIFSVPKALWTEDISNFKLIWSGTISENNPSLSINLNDIFLSNMILYSDNETIVDNSPIKKYSNVSSSLIINNPTDFSIQNLDLELLADNQSVSVRISVNIPAHSSINVELSCNSLCWYSTNGSSNQSPIVLSAVLSASDNGVYYFQSNTSSNLFFTPITPFVEDETDPRFTVYFTVLIVTFAIGIVLYRNLNWK</sequence>
<keyword evidence="1" id="KW-0812">Transmembrane</keyword>
<dbReference type="AlphaFoldDB" id="A0A1J5THG7"/>
<reference evidence="2 3" key="1">
    <citation type="submission" date="2016-08" db="EMBL/GenBank/DDBJ databases">
        <title>New Insights into Marine Group III Euryarchaeota, from dark to light.</title>
        <authorList>
            <person name="Haro-Moreno J.M."/>
            <person name="Rodriguez-Valera F."/>
            <person name="Lopez-Garcia P."/>
            <person name="Moreira D."/>
            <person name="Martin-Cuadrado A.B."/>
        </authorList>
    </citation>
    <scope>NUCLEOTIDE SEQUENCE [LARGE SCALE GENOMIC DNA]</scope>
    <source>
        <strain evidence="2">CG-Bathy1</strain>
    </source>
</reference>
<gene>
    <name evidence="2" type="ORF">BEU04_00905</name>
</gene>
<evidence type="ECO:0000313" key="3">
    <source>
        <dbReference type="Proteomes" id="UP000183815"/>
    </source>
</evidence>
<keyword evidence="1" id="KW-0472">Membrane</keyword>
<comment type="caution">
    <text evidence="2">The sequence shown here is derived from an EMBL/GenBank/DDBJ whole genome shotgun (WGS) entry which is preliminary data.</text>
</comment>
<accession>A0A1J5THG7</accession>
<dbReference type="EMBL" id="MIYU01000001">
    <property type="protein sequence ID" value="OIR20391.1"/>
    <property type="molecule type" value="Genomic_DNA"/>
</dbReference>
<dbReference type="Proteomes" id="UP000183815">
    <property type="component" value="Unassembled WGS sequence"/>
</dbReference>
<organism evidence="2 3">
    <name type="scientific">Marine Group III euryarchaeote CG-Bathy1</name>
    <dbReference type="NCBI Taxonomy" id="1889001"/>
    <lineage>
        <taxon>Archaea</taxon>
        <taxon>Methanobacteriati</taxon>
        <taxon>Thermoplasmatota</taxon>
        <taxon>Thermoplasmata</taxon>
        <taxon>Candidatus Thermoprofundales</taxon>
    </lineage>
</organism>
<keyword evidence="1" id="KW-1133">Transmembrane helix</keyword>
<feature type="transmembrane region" description="Helical" evidence="1">
    <location>
        <begin position="460"/>
        <end position="478"/>
    </location>
</feature>
<evidence type="ECO:0000256" key="1">
    <source>
        <dbReference type="SAM" id="Phobius"/>
    </source>
</evidence>
<proteinExistence type="predicted"/>